<dbReference type="KEGG" id="csr:Cspa_c12080"/>
<keyword evidence="3" id="KW-1185">Reference proteome</keyword>
<dbReference type="InterPro" id="IPR029044">
    <property type="entry name" value="Nucleotide-diphossugar_trans"/>
</dbReference>
<sequence length="285" mass="33628">MDNVVIILNYNDYRTTCNLINKIKNYLEIDKIVVIDNKSTNDSLKILKKYISEKIHVIESEDNKGYAYGNNVGIRYAIQKFNTEYITIANPDVIFENSTIREMKKFLKQNLDVAAVNTKIKNIKGQYEPGGTNIPTIKEDFKSMFLLNEIFKKKEINNFNEEYVNYQILFGCFFMIRSKVIEQIGMFDERTFLFGEERILGYKIKSIGMRQVTLNNLECIHEHSKSINKNISNLASKYKILYDSRLIYYKEYLNINKLSLYMFYILRSMSLGEKYIYVLVKNLIH</sequence>
<dbReference type="EMBL" id="CP004121">
    <property type="protein sequence ID" value="AGF54982.1"/>
    <property type="molecule type" value="Genomic_DNA"/>
</dbReference>
<dbReference type="PATRIC" id="fig|931276.5.peg.1166"/>
<dbReference type="InterPro" id="IPR001173">
    <property type="entry name" value="Glyco_trans_2-like"/>
</dbReference>
<keyword evidence="2" id="KW-0808">Transferase</keyword>
<dbReference type="AlphaFoldDB" id="M1MTV3"/>
<feature type="domain" description="Glycosyltransferase 2-like" evidence="1">
    <location>
        <begin position="5"/>
        <end position="184"/>
    </location>
</feature>
<reference evidence="2 3" key="1">
    <citation type="submission" date="2013-02" db="EMBL/GenBank/DDBJ databases">
        <title>Genome sequence of Clostridium saccharoperbutylacetonicum N1-4(HMT).</title>
        <authorList>
            <person name="Poehlein A."/>
            <person name="Daniel R."/>
        </authorList>
    </citation>
    <scope>NUCLEOTIDE SEQUENCE [LARGE SCALE GENOMIC DNA]</scope>
    <source>
        <strain evidence="3">N1-4(HMT)</strain>
    </source>
</reference>
<dbReference type="Pfam" id="PF00535">
    <property type="entry name" value="Glycos_transf_2"/>
    <property type="match status" value="1"/>
</dbReference>
<dbReference type="GO" id="GO:0016740">
    <property type="term" value="F:transferase activity"/>
    <property type="evidence" value="ECO:0007669"/>
    <property type="project" value="UniProtKB-KW"/>
</dbReference>
<dbReference type="HOGENOM" id="CLU_023845_6_1_9"/>
<dbReference type="Proteomes" id="UP000011728">
    <property type="component" value="Chromosome"/>
</dbReference>
<protein>
    <submittedName>
        <fullName evidence="2">Putative glycosyltransferase</fullName>
    </submittedName>
</protein>
<name>M1MTV3_9CLOT</name>
<dbReference type="PANTHER" id="PTHR43179">
    <property type="entry name" value="RHAMNOSYLTRANSFERASE WBBL"/>
    <property type="match status" value="1"/>
</dbReference>
<dbReference type="SUPFAM" id="SSF53448">
    <property type="entry name" value="Nucleotide-diphospho-sugar transferases"/>
    <property type="match status" value="1"/>
</dbReference>
<dbReference type="PANTHER" id="PTHR43179:SF10">
    <property type="entry name" value="GLYCOSYL TRANSFERASE"/>
    <property type="match status" value="1"/>
</dbReference>
<evidence type="ECO:0000313" key="3">
    <source>
        <dbReference type="Proteomes" id="UP000011728"/>
    </source>
</evidence>
<evidence type="ECO:0000259" key="1">
    <source>
        <dbReference type="Pfam" id="PF00535"/>
    </source>
</evidence>
<dbReference type="eggNOG" id="COG1216">
    <property type="taxonomic scope" value="Bacteria"/>
</dbReference>
<evidence type="ECO:0000313" key="2">
    <source>
        <dbReference type="EMBL" id="AGF54982.1"/>
    </source>
</evidence>
<proteinExistence type="predicted"/>
<dbReference type="Gene3D" id="3.90.550.10">
    <property type="entry name" value="Spore Coat Polysaccharide Biosynthesis Protein SpsA, Chain A"/>
    <property type="match status" value="1"/>
</dbReference>
<accession>M1MTV3</accession>
<organism evidence="2 3">
    <name type="scientific">Clostridium saccharoperbutylacetonicum N1-4(HMT)</name>
    <dbReference type="NCBI Taxonomy" id="931276"/>
    <lineage>
        <taxon>Bacteria</taxon>
        <taxon>Bacillati</taxon>
        <taxon>Bacillota</taxon>
        <taxon>Clostridia</taxon>
        <taxon>Eubacteriales</taxon>
        <taxon>Clostridiaceae</taxon>
        <taxon>Clostridium</taxon>
    </lineage>
</organism>
<dbReference type="RefSeq" id="WP_015391307.1">
    <property type="nucleotide sequence ID" value="NC_020291.1"/>
</dbReference>
<gene>
    <name evidence="2" type="ORF">Cspa_c12080</name>
</gene>